<feature type="domain" description="Transposase IS4-like" evidence="1">
    <location>
        <begin position="9"/>
        <end position="91"/>
    </location>
</feature>
<dbReference type="Proteomes" id="UP000003697">
    <property type="component" value="Unassembled WGS sequence"/>
</dbReference>
<protein>
    <recommendedName>
        <fullName evidence="1">Transposase IS4-like domain-containing protein</fullName>
    </recommendedName>
</protein>
<proteinExistence type="predicted"/>
<dbReference type="Pfam" id="PF01609">
    <property type="entry name" value="DDE_Tnp_1"/>
    <property type="match status" value="1"/>
</dbReference>
<evidence type="ECO:0000313" key="2">
    <source>
        <dbReference type="EMBL" id="EFX96858.1"/>
    </source>
</evidence>
<evidence type="ECO:0000259" key="1">
    <source>
        <dbReference type="Pfam" id="PF01609"/>
    </source>
</evidence>
<comment type="caution">
    <text evidence="2">The sequence shown here is derived from an EMBL/GenBank/DDBJ whole genome shotgun (WGS) entry which is preliminary data.</text>
</comment>
<reference evidence="2 3" key="1">
    <citation type="submission" date="2011-01" db="EMBL/GenBank/DDBJ databases">
        <authorList>
            <person name="Muzny D."/>
            <person name="Qin X."/>
            <person name="Buhay C."/>
            <person name="Dugan-Rocha S."/>
            <person name="Ding Y."/>
            <person name="Chen G."/>
            <person name="Hawes A."/>
            <person name="Holder M."/>
            <person name="Jhangiani S."/>
            <person name="Johnson A."/>
            <person name="Khan Z."/>
            <person name="Li Z."/>
            <person name="Liu W."/>
            <person name="Liu X."/>
            <person name="Perez L."/>
            <person name="Shen H."/>
            <person name="Wang Q."/>
            <person name="Watt J."/>
            <person name="Xi L."/>
            <person name="Xin Y."/>
            <person name="Zhou J."/>
            <person name="Deng J."/>
            <person name="Jiang H."/>
            <person name="Liu Y."/>
            <person name="Qu J."/>
            <person name="Song X.-Z."/>
            <person name="Zhang L."/>
            <person name="Villasana D."/>
            <person name="Johnson A."/>
            <person name="Liu J."/>
            <person name="Liyanage D."/>
            <person name="Lorensuhewa L."/>
            <person name="Robinson T."/>
            <person name="Song A."/>
            <person name="Song B.-B."/>
            <person name="Dinh H."/>
            <person name="Thornton R."/>
            <person name="Coyle M."/>
            <person name="Francisco L."/>
            <person name="Jackson L."/>
            <person name="Javaid M."/>
            <person name="Korchina V."/>
            <person name="Kovar C."/>
            <person name="Mata R."/>
            <person name="Mathew T."/>
            <person name="Ngo R."/>
            <person name="Nguyen L."/>
            <person name="Nguyen N."/>
            <person name="Okwuonu G."/>
            <person name="Ongeri F."/>
            <person name="Pham C."/>
            <person name="Simmons D."/>
            <person name="Wilczek-Boney K."/>
            <person name="Hale W."/>
            <person name="Jakkamsetti A."/>
            <person name="Pham P."/>
            <person name="Ruth R."/>
            <person name="San Lucas F."/>
            <person name="Warren J."/>
            <person name="Zhang J."/>
            <person name="Zhao Z."/>
            <person name="Zhou C."/>
            <person name="Zhu D."/>
            <person name="Lee S."/>
            <person name="Bess C."/>
            <person name="Blankenburg K."/>
            <person name="Forbes L."/>
            <person name="Fu Q."/>
            <person name="Gubbala S."/>
            <person name="Hirani K."/>
            <person name="Jayaseelan J.C."/>
            <person name="Lara F."/>
            <person name="Munidasa M."/>
            <person name="Palculict T."/>
            <person name="Patil S."/>
            <person name="Pu L.-L."/>
            <person name="Saada N."/>
            <person name="Tang L."/>
            <person name="Weissenberger G."/>
            <person name="Zhu Y."/>
            <person name="Hemphill L."/>
            <person name="Shang Y."/>
            <person name="Youmans B."/>
            <person name="Ayvaz T."/>
            <person name="Ross M."/>
            <person name="Santibanez J."/>
            <person name="Aqrawi P."/>
            <person name="Gross S."/>
            <person name="Joshi V."/>
            <person name="Fowler G."/>
            <person name="Nazareth L."/>
            <person name="Reid J."/>
            <person name="Worley K."/>
            <person name="Petrosino J."/>
            <person name="Highlander S."/>
            <person name="Gibbs R."/>
        </authorList>
    </citation>
    <scope>NUCLEOTIDE SEQUENCE [LARGE SCALE GENOMIC DNA]</scope>
    <source>
        <strain evidence="2 3">ATCC 49124</strain>
    </source>
</reference>
<organism evidence="2 3">
    <name type="scientific">Streptococcus vestibularis ATCC 49124</name>
    <dbReference type="NCBI Taxonomy" id="889206"/>
    <lineage>
        <taxon>Bacteria</taxon>
        <taxon>Bacillati</taxon>
        <taxon>Bacillota</taxon>
        <taxon>Bacilli</taxon>
        <taxon>Lactobacillales</taxon>
        <taxon>Streptococcaceae</taxon>
        <taxon>Streptococcus</taxon>
    </lineage>
</organism>
<dbReference type="InterPro" id="IPR002559">
    <property type="entry name" value="Transposase_11"/>
</dbReference>
<sequence>MVCFIRREHKEVFAYNTQVACDKHGWALTYTVESGNIHDSQGFPGLFAKLEAFSPEFIIADSSYKTPSIAKFLLEKGITPVFPYTRPRGKKNFLRPKDFVYDEHFYYYLCPEN</sequence>
<gene>
    <name evidence="2" type="ORF">HMPREF9425_0197</name>
</gene>
<evidence type="ECO:0000313" key="3">
    <source>
        <dbReference type="Proteomes" id="UP000003697"/>
    </source>
</evidence>
<dbReference type="EMBL" id="AEVI01000008">
    <property type="protein sequence ID" value="EFX96858.1"/>
    <property type="molecule type" value="Genomic_DNA"/>
</dbReference>
<keyword evidence="3" id="KW-1185">Reference proteome</keyword>
<name>A0ABN0CIS1_STRVE</name>
<accession>A0ABN0CIS1</accession>